<evidence type="ECO:0000313" key="12">
    <source>
        <dbReference type="EMBL" id="KAJ3474735.1"/>
    </source>
</evidence>
<evidence type="ECO:0000259" key="11">
    <source>
        <dbReference type="PROSITE" id="PS50011"/>
    </source>
</evidence>
<name>A0AAD5YCJ5_9APHY</name>
<dbReference type="InterPro" id="IPR000719">
    <property type="entry name" value="Prot_kinase_dom"/>
</dbReference>
<evidence type="ECO:0000256" key="10">
    <source>
        <dbReference type="SAM" id="MobiDB-lite"/>
    </source>
</evidence>
<organism evidence="12 13">
    <name type="scientific">Meripilus lineatus</name>
    <dbReference type="NCBI Taxonomy" id="2056292"/>
    <lineage>
        <taxon>Eukaryota</taxon>
        <taxon>Fungi</taxon>
        <taxon>Dikarya</taxon>
        <taxon>Basidiomycota</taxon>
        <taxon>Agaricomycotina</taxon>
        <taxon>Agaricomycetes</taxon>
        <taxon>Polyporales</taxon>
        <taxon>Meripilaceae</taxon>
        <taxon>Meripilus</taxon>
    </lineage>
</organism>
<evidence type="ECO:0000256" key="1">
    <source>
        <dbReference type="ARBA" id="ARBA00022527"/>
    </source>
</evidence>
<feature type="cross-link" description="Glycyl lysine isopeptide (Lys-Gly) (interchain with G-Cter in SUMO2)" evidence="8">
    <location>
        <position position="428"/>
    </location>
</feature>
<feature type="region of interest" description="Disordered" evidence="10">
    <location>
        <begin position="72"/>
        <end position="91"/>
    </location>
</feature>
<dbReference type="GO" id="GO:0005524">
    <property type="term" value="F:ATP binding"/>
    <property type="evidence" value="ECO:0007669"/>
    <property type="project" value="UniProtKB-UniRule"/>
</dbReference>
<evidence type="ECO:0000256" key="4">
    <source>
        <dbReference type="ARBA" id="ARBA00022777"/>
    </source>
</evidence>
<keyword evidence="5 7" id="KW-0067">ATP-binding</keyword>
<sequence length="588" mass="65023">MWLTRPVANKKRTSGSRTTSDSDSDNAFPGVTLPATTFKVSSKSTSSSSSGSTGSVSDCPSARDSLVFSISTDLGHGSTEDQDDITSDHGGWHDAPQADGVFWKTKVDGLKFRVRRLVSSGGRHHSHPRLHQLRQRKPNAPKLKRRSSTMVFLAKIKDLFNKSEKKVDLTTFITMATAAQGPHAEDYFAAEFINDMVSQGATPPEVNAHLPVNCTHSQAQPTGVLRVHSTPILSSTPSIHPSPSLETSSSARNVLSAVPSSPTVAPASTPQVPTLHDFSLSKVVGSGTFGTVYLARHRPSGARVALKVIPKYPVDDRRSDKGWGSEILEKKLKRAQGDATWGITQSTLEEYFALHRLKDEERVLQILAAFHDLRYYYLATAYYPGGDLFEQLGVFRRLSTERAKFYTADLLLGLEALRKHGIVHRDLKPSNLLIGADGHLVIADFGLARCYEKYMGDVEKAFLPPSEVEPTIQSSRERTHRMCGTADYAAPEVYRKEYYSYPADVWSVGVIVYRMLIGRVPWDPHLAKHGGNVGNVIVREPISVAEWERALVKLDLPAERFFLATLDKNQHTRPTATQLKSHPWFKGL</sequence>
<dbReference type="Proteomes" id="UP001212997">
    <property type="component" value="Unassembled WGS sequence"/>
</dbReference>
<evidence type="ECO:0000256" key="5">
    <source>
        <dbReference type="ARBA" id="ARBA00022840"/>
    </source>
</evidence>
<dbReference type="GO" id="GO:0004674">
    <property type="term" value="F:protein serine/threonine kinase activity"/>
    <property type="evidence" value="ECO:0007669"/>
    <property type="project" value="UniProtKB-KW"/>
</dbReference>
<dbReference type="Pfam" id="PF00069">
    <property type="entry name" value="Pkinase"/>
    <property type="match status" value="1"/>
</dbReference>
<feature type="region of interest" description="Disordered" evidence="10">
    <location>
        <begin position="119"/>
        <end position="146"/>
    </location>
</feature>
<dbReference type="SMART" id="SM00220">
    <property type="entry name" value="S_TKc"/>
    <property type="match status" value="1"/>
</dbReference>
<proteinExistence type="predicted"/>
<dbReference type="EMBL" id="JANAWD010000994">
    <property type="protein sequence ID" value="KAJ3474735.1"/>
    <property type="molecule type" value="Genomic_DNA"/>
</dbReference>
<keyword evidence="1" id="KW-0723">Serine/threonine-protein kinase</keyword>
<feature type="binding site" evidence="7">
    <location>
        <position position="444"/>
    </location>
    <ligand>
        <name>ATP</name>
        <dbReference type="ChEBI" id="CHEBI:30616"/>
    </ligand>
</feature>
<feature type="active site" description="Proton acceptor" evidence="6">
    <location>
        <position position="426"/>
    </location>
</feature>
<dbReference type="InterPro" id="IPR011009">
    <property type="entry name" value="Kinase-like_dom_sf"/>
</dbReference>
<feature type="region of interest" description="Disordered" evidence="10">
    <location>
        <begin position="1"/>
        <end position="60"/>
    </location>
</feature>
<keyword evidence="2" id="KW-0808">Transferase</keyword>
<reference evidence="12" key="1">
    <citation type="submission" date="2022-07" db="EMBL/GenBank/DDBJ databases">
        <title>Genome Sequence of Physisporinus lineatus.</title>
        <authorList>
            <person name="Buettner E."/>
        </authorList>
    </citation>
    <scope>NUCLEOTIDE SEQUENCE</scope>
    <source>
        <strain evidence="12">VT162</strain>
    </source>
</reference>
<evidence type="ECO:0000256" key="3">
    <source>
        <dbReference type="ARBA" id="ARBA00022741"/>
    </source>
</evidence>
<evidence type="ECO:0000256" key="8">
    <source>
        <dbReference type="PIRSR" id="PIRSR630616-3"/>
    </source>
</evidence>
<feature type="binding site" evidence="7 9">
    <location>
        <position position="307"/>
    </location>
    <ligand>
        <name>ATP</name>
        <dbReference type="ChEBI" id="CHEBI:30616"/>
    </ligand>
</feature>
<evidence type="ECO:0000256" key="2">
    <source>
        <dbReference type="ARBA" id="ARBA00022679"/>
    </source>
</evidence>
<keyword evidence="4" id="KW-0418">Kinase</keyword>
<dbReference type="PROSITE" id="PS50011">
    <property type="entry name" value="PROTEIN_KINASE_DOM"/>
    <property type="match status" value="1"/>
</dbReference>
<comment type="caution">
    <text evidence="12">The sequence shown here is derived from an EMBL/GenBank/DDBJ whole genome shotgun (WGS) entry which is preliminary data.</text>
</comment>
<gene>
    <name evidence="12" type="ORF">NLI96_g12288</name>
</gene>
<evidence type="ECO:0000313" key="13">
    <source>
        <dbReference type="Proteomes" id="UP001212997"/>
    </source>
</evidence>
<protein>
    <recommendedName>
        <fullName evidence="11">Protein kinase domain-containing protein</fullName>
    </recommendedName>
</protein>
<dbReference type="AlphaFoldDB" id="A0AAD5YCJ5"/>
<evidence type="ECO:0000256" key="7">
    <source>
        <dbReference type="PIRSR" id="PIRSR630616-2"/>
    </source>
</evidence>
<keyword evidence="13" id="KW-1185">Reference proteome</keyword>
<feature type="compositionally biased region" description="Low complexity" evidence="10">
    <location>
        <begin position="39"/>
        <end position="57"/>
    </location>
</feature>
<keyword evidence="3 7" id="KW-0547">Nucleotide-binding</keyword>
<dbReference type="Gene3D" id="1.10.510.10">
    <property type="entry name" value="Transferase(Phosphotransferase) domain 1"/>
    <property type="match status" value="1"/>
</dbReference>
<dbReference type="PANTHER" id="PTHR24350">
    <property type="entry name" value="SERINE/THREONINE-PROTEIN KINASE IAL-RELATED"/>
    <property type="match status" value="1"/>
</dbReference>
<dbReference type="SUPFAM" id="SSF56112">
    <property type="entry name" value="Protein kinase-like (PK-like)"/>
    <property type="match status" value="1"/>
</dbReference>
<dbReference type="InterPro" id="IPR030616">
    <property type="entry name" value="Aur-like"/>
</dbReference>
<dbReference type="InterPro" id="IPR017441">
    <property type="entry name" value="Protein_kinase_ATP_BS"/>
</dbReference>
<accession>A0AAD5YCJ5</accession>
<evidence type="ECO:0000256" key="6">
    <source>
        <dbReference type="PIRSR" id="PIRSR630616-1"/>
    </source>
</evidence>
<feature type="domain" description="Protein kinase" evidence="11">
    <location>
        <begin position="278"/>
        <end position="585"/>
    </location>
</feature>
<dbReference type="PROSITE" id="PS00108">
    <property type="entry name" value="PROTEIN_KINASE_ST"/>
    <property type="match status" value="1"/>
</dbReference>
<dbReference type="InterPro" id="IPR008271">
    <property type="entry name" value="Ser/Thr_kinase_AS"/>
</dbReference>
<evidence type="ECO:0000256" key="9">
    <source>
        <dbReference type="PROSITE-ProRule" id="PRU10141"/>
    </source>
</evidence>
<dbReference type="PROSITE" id="PS00107">
    <property type="entry name" value="PROTEIN_KINASE_ATP"/>
    <property type="match status" value="1"/>
</dbReference>